<dbReference type="AlphaFoldDB" id="A0A9D1IVJ7"/>
<dbReference type="EMBL" id="DVHE01000033">
    <property type="protein sequence ID" value="HIR50466.1"/>
    <property type="molecule type" value="Genomic_DNA"/>
</dbReference>
<feature type="binding site" evidence="2">
    <location>
        <begin position="93"/>
        <end position="94"/>
    </location>
    <ligand>
        <name>S-adenosyl-L-methionine</name>
        <dbReference type="ChEBI" id="CHEBI:59789"/>
    </ligand>
</feature>
<protein>
    <submittedName>
        <fullName evidence="5">Methyltransferase domain-containing protein</fullName>
    </submittedName>
</protein>
<dbReference type="InterPro" id="IPR029063">
    <property type="entry name" value="SAM-dependent_MTases_sf"/>
</dbReference>
<proteinExistence type="predicted"/>
<evidence type="ECO:0000259" key="4">
    <source>
        <dbReference type="Pfam" id="PF21302"/>
    </source>
</evidence>
<dbReference type="Proteomes" id="UP000824239">
    <property type="component" value="Unassembled WGS sequence"/>
</dbReference>
<keyword evidence="1" id="KW-0479">Metal-binding</keyword>
<feature type="binding site" evidence="2">
    <location>
        <position position="67"/>
    </location>
    <ligand>
        <name>S-adenosyl-L-methionine</name>
        <dbReference type="ChEBI" id="CHEBI:59789"/>
    </ligand>
</feature>
<organism evidence="5 6">
    <name type="scientific">Candidatus Avoscillospira avicola</name>
    <dbReference type="NCBI Taxonomy" id="2840706"/>
    <lineage>
        <taxon>Bacteria</taxon>
        <taxon>Bacillati</taxon>
        <taxon>Bacillota</taxon>
        <taxon>Clostridia</taxon>
        <taxon>Eubacteriales</taxon>
        <taxon>Oscillospiraceae</taxon>
        <taxon>Oscillospiraceae incertae sedis</taxon>
        <taxon>Candidatus Avoscillospira</taxon>
    </lineage>
</organism>
<dbReference type="CDD" id="cd02440">
    <property type="entry name" value="AdoMet_MTases"/>
    <property type="match status" value="1"/>
</dbReference>
<dbReference type="InterPro" id="IPR048647">
    <property type="entry name" value="RlmA_N"/>
</dbReference>
<name>A0A9D1IVJ7_9FIRM</name>
<keyword evidence="2" id="KW-0949">S-adenosyl-L-methionine</keyword>
<dbReference type="PANTHER" id="PTHR43460">
    <property type="entry name" value="METHYLTRANSFERASE"/>
    <property type="match status" value="1"/>
</dbReference>
<gene>
    <name evidence="5" type="ORF">IAA53_04150</name>
</gene>
<evidence type="ECO:0000313" key="5">
    <source>
        <dbReference type="EMBL" id="HIR50466.1"/>
    </source>
</evidence>
<feature type="binding site" evidence="1">
    <location>
        <position position="21"/>
    </location>
    <ligand>
        <name>Zn(2+)</name>
        <dbReference type="ChEBI" id="CHEBI:29105"/>
    </ligand>
</feature>
<dbReference type="Pfam" id="PF08241">
    <property type="entry name" value="Methyltransf_11"/>
    <property type="match status" value="1"/>
</dbReference>
<evidence type="ECO:0000313" key="6">
    <source>
        <dbReference type="Proteomes" id="UP000824239"/>
    </source>
</evidence>
<sequence length="266" mass="29072">MELRCPVCAGELTREDRVFRCPQGHSFDVARQGYVNLLTVGQKHSKSPGDTKEQVLARRAFLSGGYYAPIAEVLCRLVLPLRPKAVVDAGCGEGYYLRCLRGAWPQADYLGLDISKEAVRCAAGADKSITWITATAASLPLPDGCADVVLSMFAMTAAAEFARVLAPGGHFLQVLAGPDHLLGLKSIIYPELFHREKTVHPALPGFSLAHSETLEFSFALEGEAVQHLLYMTPHVYRIGQAGAERLRQTTQLCDKAQVILNLYCKE</sequence>
<feature type="binding site" evidence="1">
    <location>
        <position position="8"/>
    </location>
    <ligand>
        <name>Zn(2+)</name>
        <dbReference type="ChEBI" id="CHEBI:29105"/>
    </ligand>
</feature>
<comment type="caution">
    <text evidence="5">The sequence shown here is derived from an EMBL/GenBank/DDBJ whole genome shotgun (WGS) entry which is preliminary data.</text>
</comment>
<evidence type="ECO:0000256" key="2">
    <source>
        <dbReference type="PIRSR" id="PIRSR018249-2"/>
    </source>
</evidence>
<dbReference type="GO" id="GO:0008757">
    <property type="term" value="F:S-adenosylmethionine-dependent methyltransferase activity"/>
    <property type="evidence" value="ECO:0007669"/>
    <property type="project" value="InterPro"/>
</dbReference>
<reference evidence="5" key="2">
    <citation type="journal article" date="2021" name="PeerJ">
        <title>Extensive microbial diversity within the chicken gut microbiome revealed by metagenomics and culture.</title>
        <authorList>
            <person name="Gilroy R."/>
            <person name="Ravi A."/>
            <person name="Getino M."/>
            <person name="Pursley I."/>
            <person name="Horton D.L."/>
            <person name="Alikhan N.F."/>
            <person name="Baker D."/>
            <person name="Gharbi K."/>
            <person name="Hall N."/>
            <person name="Watson M."/>
            <person name="Adriaenssens E.M."/>
            <person name="Foster-Nyarko E."/>
            <person name="Jarju S."/>
            <person name="Secka A."/>
            <person name="Antonio M."/>
            <person name="Oren A."/>
            <person name="Chaudhuri R.R."/>
            <person name="La Ragione R."/>
            <person name="Hildebrand F."/>
            <person name="Pallen M.J."/>
        </authorList>
    </citation>
    <scope>NUCLEOTIDE SEQUENCE</scope>
    <source>
        <strain evidence="5">ChiBcec15-4380</strain>
    </source>
</reference>
<dbReference type="GO" id="GO:0046872">
    <property type="term" value="F:metal ion binding"/>
    <property type="evidence" value="ECO:0007669"/>
    <property type="project" value="UniProtKB-KW"/>
</dbReference>
<feature type="domain" description="23S rRNA (guanine(745)-N(1))-methyltransferase N-terminal" evidence="4">
    <location>
        <begin position="4"/>
        <end position="46"/>
    </location>
</feature>
<dbReference type="PIRSF" id="PIRSF018249">
    <property type="entry name" value="MyrA_prd"/>
    <property type="match status" value="1"/>
</dbReference>
<dbReference type="SUPFAM" id="SSF53335">
    <property type="entry name" value="S-adenosyl-L-methionine-dependent methyltransferases"/>
    <property type="match status" value="1"/>
</dbReference>
<feature type="binding site" evidence="2">
    <location>
        <position position="180"/>
    </location>
    <ligand>
        <name>S-adenosyl-L-methionine</name>
        <dbReference type="ChEBI" id="CHEBI:59789"/>
    </ligand>
</feature>
<reference evidence="5" key="1">
    <citation type="submission" date="2020-10" db="EMBL/GenBank/DDBJ databases">
        <authorList>
            <person name="Gilroy R."/>
        </authorList>
    </citation>
    <scope>NUCLEOTIDE SEQUENCE</scope>
    <source>
        <strain evidence="5">ChiBcec15-4380</strain>
    </source>
</reference>
<dbReference type="GO" id="GO:0032259">
    <property type="term" value="P:methylation"/>
    <property type="evidence" value="ECO:0007669"/>
    <property type="project" value="UniProtKB-KW"/>
</dbReference>
<dbReference type="InterPro" id="IPR016718">
    <property type="entry name" value="rRNA_m1G-MeTrfase_A_prd"/>
</dbReference>
<feature type="binding site" evidence="1">
    <location>
        <position position="5"/>
    </location>
    <ligand>
        <name>Zn(2+)</name>
        <dbReference type="ChEBI" id="CHEBI:29105"/>
    </ligand>
</feature>
<dbReference type="PANTHER" id="PTHR43460:SF1">
    <property type="entry name" value="METHYLTRANSFERASE TYPE 11 DOMAIN-CONTAINING PROTEIN"/>
    <property type="match status" value="1"/>
</dbReference>
<dbReference type="InterPro" id="IPR013216">
    <property type="entry name" value="Methyltransf_11"/>
</dbReference>
<accession>A0A9D1IVJ7</accession>
<keyword evidence="5" id="KW-0808">Transferase</keyword>
<keyword evidence="1" id="KW-0862">Zinc</keyword>
<feature type="binding site" evidence="1">
    <location>
        <position position="25"/>
    </location>
    <ligand>
        <name>Zn(2+)</name>
        <dbReference type="ChEBI" id="CHEBI:29105"/>
    </ligand>
</feature>
<keyword evidence="5" id="KW-0489">Methyltransferase</keyword>
<feature type="domain" description="Methyltransferase type 11" evidence="3">
    <location>
        <begin position="87"/>
        <end position="172"/>
    </location>
</feature>
<dbReference type="InterPro" id="IPR052939">
    <property type="entry name" value="23S_rRNA_MeTrnsfrase_RlmA"/>
</dbReference>
<evidence type="ECO:0000259" key="3">
    <source>
        <dbReference type="Pfam" id="PF08241"/>
    </source>
</evidence>
<evidence type="ECO:0000256" key="1">
    <source>
        <dbReference type="PIRSR" id="PIRSR018249-1"/>
    </source>
</evidence>
<dbReference type="Gene3D" id="3.40.50.150">
    <property type="entry name" value="Vaccinia Virus protein VP39"/>
    <property type="match status" value="1"/>
</dbReference>
<dbReference type="Pfam" id="PF21302">
    <property type="entry name" value="Zn_ribbon_RlmA"/>
    <property type="match status" value="1"/>
</dbReference>